<dbReference type="RefSeq" id="WP_201881931.1">
    <property type="nucleotide sequence ID" value="NZ_JAERRF010000035.1"/>
</dbReference>
<gene>
    <name evidence="2" type="ORF">JK363_36000</name>
</gene>
<organism evidence="2 3">
    <name type="scientific">Streptomyces coffeae</name>
    <dbReference type="NCBI Taxonomy" id="621382"/>
    <lineage>
        <taxon>Bacteria</taxon>
        <taxon>Bacillati</taxon>
        <taxon>Actinomycetota</taxon>
        <taxon>Actinomycetes</taxon>
        <taxon>Kitasatosporales</taxon>
        <taxon>Streptomycetaceae</taxon>
        <taxon>Streptomyces</taxon>
    </lineage>
</organism>
<dbReference type="EMBL" id="JAERRF010000035">
    <property type="protein sequence ID" value="MBL1101946.1"/>
    <property type="molecule type" value="Genomic_DNA"/>
</dbReference>
<keyword evidence="2" id="KW-0378">Hydrolase</keyword>
<comment type="caution">
    <text evidence="2">The sequence shown here is derived from an EMBL/GenBank/DDBJ whole genome shotgun (WGS) entry which is preliminary data.</text>
</comment>
<evidence type="ECO:0000313" key="3">
    <source>
        <dbReference type="Proteomes" id="UP000634229"/>
    </source>
</evidence>
<dbReference type="InterPro" id="IPR000073">
    <property type="entry name" value="AB_hydrolase_1"/>
</dbReference>
<dbReference type="Proteomes" id="UP000634229">
    <property type="component" value="Unassembled WGS sequence"/>
</dbReference>
<feature type="domain" description="AB hydrolase-1" evidence="1">
    <location>
        <begin position="21"/>
        <end position="258"/>
    </location>
</feature>
<dbReference type="Gene3D" id="3.40.50.1820">
    <property type="entry name" value="alpha/beta hydrolase"/>
    <property type="match status" value="1"/>
</dbReference>
<dbReference type="InterPro" id="IPR050228">
    <property type="entry name" value="Carboxylesterase_BioH"/>
</dbReference>
<dbReference type="Pfam" id="PF00561">
    <property type="entry name" value="Abhydrolase_1"/>
    <property type="match status" value="1"/>
</dbReference>
<accession>A0ABS1NPD0</accession>
<evidence type="ECO:0000313" key="2">
    <source>
        <dbReference type="EMBL" id="MBL1101946.1"/>
    </source>
</evidence>
<evidence type="ECO:0000259" key="1">
    <source>
        <dbReference type="Pfam" id="PF00561"/>
    </source>
</evidence>
<dbReference type="InterPro" id="IPR029058">
    <property type="entry name" value="AB_hydrolase_fold"/>
</dbReference>
<reference evidence="2 3" key="1">
    <citation type="submission" date="2021-01" db="EMBL/GenBank/DDBJ databases">
        <title>WGS of actinomycetes isolated from Thailand.</title>
        <authorList>
            <person name="Thawai C."/>
        </authorList>
    </citation>
    <scope>NUCLEOTIDE SEQUENCE [LARGE SCALE GENOMIC DNA]</scope>
    <source>
        <strain evidence="2 3">CA1R205</strain>
    </source>
</reference>
<dbReference type="PANTHER" id="PTHR43194">
    <property type="entry name" value="HYDROLASE ALPHA/BETA FOLD FAMILY"/>
    <property type="match status" value="1"/>
</dbReference>
<sequence length="283" mass="31358">MAEVELSAGTIEYEDTGGDGPVVVLLHGVAMDGSLWRNVVAELRDDFRCVVPTLPLGGHRRPMRPDADLSILGVARLVAEFLERLDLHDVTLGMNDWGGAQALVADGRDQRIGRLVITSCEAFGNFPPGLPGSNLYLSAKMPGGINLAFKLLKLTPMRRMPMTWGRMSKRPVPHEVMNQWFQPLWNSKEIRRDLRKYVLGVPAKSELHNWAEKLRDFDRPALVAWAAEDKVMPPEHGRRLAALLPKGQHMEITDSYTLIPEDQPGQLAAAVKAFLLEGSATAE</sequence>
<keyword evidence="3" id="KW-1185">Reference proteome</keyword>
<dbReference type="GO" id="GO:0016787">
    <property type="term" value="F:hydrolase activity"/>
    <property type="evidence" value="ECO:0007669"/>
    <property type="project" value="UniProtKB-KW"/>
</dbReference>
<protein>
    <submittedName>
        <fullName evidence="2">Alpha/beta hydrolase</fullName>
    </submittedName>
</protein>
<name>A0ABS1NPD0_9ACTN</name>
<proteinExistence type="predicted"/>
<dbReference type="SUPFAM" id="SSF53474">
    <property type="entry name" value="alpha/beta-Hydrolases"/>
    <property type="match status" value="1"/>
</dbReference>
<dbReference type="PANTHER" id="PTHR43194:SF2">
    <property type="entry name" value="PEROXISOMAL MEMBRANE PROTEIN LPX1"/>
    <property type="match status" value="1"/>
</dbReference>